<reference evidence="1" key="1">
    <citation type="journal article" date="2015" name="Nature">
        <title>Complex archaea that bridge the gap between prokaryotes and eukaryotes.</title>
        <authorList>
            <person name="Spang A."/>
            <person name="Saw J.H."/>
            <person name="Jorgensen S.L."/>
            <person name="Zaremba-Niedzwiedzka K."/>
            <person name="Martijn J."/>
            <person name="Lind A.E."/>
            <person name="van Eijk R."/>
            <person name="Schleper C."/>
            <person name="Guy L."/>
            <person name="Ettema T.J."/>
        </authorList>
    </citation>
    <scope>NUCLEOTIDE SEQUENCE</scope>
</reference>
<gene>
    <name evidence="1" type="ORF">LCGC14_2936650</name>
</gene>
<dbReference type="AlphaFoldDB" id="A0A0F8XJU8"/>
<comment type="caution">
    <text evidence="1">The sequence shown here is derived from an EMBL/GenBank/DDBJ whole genome shotgun (WGS) entry which is preliminary data.</text>
</comment>
<accession>A0A0F8XJU8</accession>
<proteinExistence type="predicted"/>
<organism evidence="1">
    <name type="scientific">marine sediment metagenome</name>
    <dbReference type="NCBI Taxonomy" id="412755"/>
    <lineage>
        <taxon>unclassified sequences</taxon>
        <taxon>metagenomes</taxon>
        <taxon>ecological metagenomes</taxon>
    </lineage>
</organism>
<sequence>MDMLLRTRDLPVFKERNSPLSVAKEGGITGGVSDVYTSGRRERGGQRFDRDLGIKVFKVKNWELDSIKMKRERLEMKIKRALDYSDQLKVEIDLLGTLVSDIAEDSLAFSQILDIEIQAVTTGTANIVDDLSDIFGLFIGRVGDMAFDDALDVGEEQAQRVPK</sequence>
<name>A0A0F8XJU8_9ZZZZ</name>
<evidence type="ECO:0000313" key="1">
    <source>
        <dbReference type="EMBL" id="KKK69178.1"/>
    </source>
</evidence>
<dbReference type="EMBL" id="LAZR01058781">
    <property type="protein sequence ID" value="KKK69178.1"/>
    <property type="molecule type" value="Genomic_DNA"/>
</dbReference>
<protein>
    <submittedName>
        <fullName evidence="1">Uncharacterized protein</fullName>
    </submittedName>
</protein>